<evidence type="ECO:0000256" key="3">
    <source>
        <dbReference type="ARBA" id="ARBA00023125"/>
    </source>
</evidence>
<dbReference type="PROSITE" id="PS50937">
    <property type="entry name" value="HTH_MERR_2"/>
    <property type="match status" value="1"/>
</dbReference>
<dbReference type="Proteomes" id="UP000305675">
    <property type="component" value="Unassembled WGS sequence"/>
</dbReference>
<evidence type="ECO:0000256" key="2">
    <source>
        <dbReference type="ARBA" id="ARBA00023015"/>
    </source>
</evidence>
<comment type="caution">
    <text evidence="6">The sequence shown here is derived from an EMBL/GenBank/DDBJ whole genome shotgun (WGS) entry which is preliminary data.</text>
</comment>
<keyword evidence="2" id="KW-0805">Transcription regulation</keyword>
<dbReference type="AlphaFoldDB" id="A0A4U1BKA9"/>
<proteinExistence type="predicted"/>
<evidence type="ECO:0000313" key="7">
    <source>
        <dbReference type="Proteomes" id="UP000305675"/>
    </source>
</evidence>
<accession>A0A4U1BKA9</accession>
<dbReference type="PANTHER" id="PTHR30204">
    <property type="entry name" value="REDOX-CYCLING DRUG-SENSING TRANSCRIPTIONAL ACTIVATOR SOXR"/>
    <property type="match status" value="1"/>
</dbReference>
<evidence type="ECO:0000256" key="4">
    <source>
        <dbReference type="ARBA" id="ARBA00023163"/>
    </source>
</evidence>
<dbReference type="GO" id="GO:0003700">
    <property type="term" value="F:DNA-binding transcription factor activity"/>
    <property type="evidence" value="ECO:0007669"/>
    <property type="project" value="InterPro"/>
</dbReference>
<keyword evidence="7" id="KW-1185">Reference proteome</keyword>
<evidence type="ECO:0000259" key="5">
    <source>
        <dbReference type="PROSITE" id="PS50937"/>
    </source>
</evidence>
<dbReference type="InterPro" id="IPR047057">
    <property type="entry name" value="MerR_fam"/>
</dbReference>
<protein>
    <submittedName>
        <fullName evidence="6">MerR family transcriptional regulator</fullName>
    </submittedName>
</protein>
<feature type="domain" description="HTH merR-type" evidence="5">
    <location>
        <begin position="1"/>
        <end position="70"/>
    </location>
</feature>
<dbReference type="InterPro" id="IPR009061">
    <property type="entry name" value="DNA-bd_dom_put_sf"/>
</dbReference>
<gene>
    <name evidence="6" type="ORF">FCL42_17630</name>
</gene>
<dbReference type="InterPro" id="IPR000551">
    <property type="entry name" value="MerR-type_HTH_dom"/>
</dbReference>
<keyword evidence="3" id="KW-0238">DNA-binding</keyword>
<dbReference type="RefSeq" id="WP_136864752.1">
    <property type="nucleotide sequence ID" value="NZ_SWCJ01000018.1"/>
</dbReference>
<dbReference type="SUPFAM" id="SSF46955">
    <property type="entry name" value="Putative DNA-binding domain"/>
    <property type="match status" value="1"/>
</dbReference>
<sequence length="173" mass="20081">MLTITQLAKAYNLSRTTLLYYERQGLLMPANRSENGYRWYGDKEQQRLQHIVNYRSFGVPIAQLKALLERQDTNNQQQVLECQFHALGQQIQSLKQQQQAILALLEGRPDCGSGTLDKARWSEIMVASGMSDTEMANWHTQFERLEPQAHQQFLESLGIPQLEITRLRKRFSN</sequence>
<dbReference type="Pfam" id="PF13411">
    <property type="entry name" value="MerR_1"/>
    <property type="match status" value="1"/>
</dbReference>
<evidence type="ECO:0000313" key="6">
    <source>
        <dbReference type="EMBL" id="TKB51663.1"/>
    </source>
</evidence>
<dbReference type="EMBL" id="SWCJ01000018">
    <property type="protein sequence ID" value="TKB51663.1"/>
    <property type="molecule type" value="Genomic_DNA"/>
</dbReference>
<dbReference type="PANTHER" id="PTHR30204:SF69">
    <property type="entry name" value="MERR-FAMILY TRANSCRIPTIONAL REGULATOR"/>
    <property type="match status" value="1"/>
</dbReference>
<dbReference type="SMART" id="SM00422">
    <property type="entry name" value="HTH_MERR"/>
    <property type="match status" value="1"/>
</dbReference>
<dbReference type="Gene3D" id="1.10.1660.10">
    <property type="match status" value="1"/>
</dbReference>
<dbReference type="OrthoDB" id="9802039at2"/>
<keyword evidence="4" id="KW-0804">Transcription</keyword>
<dbReference type="GO" id="GO:0003677">
    <property type="term" value="F:DNA binding"/>
    <property type="evidence" value="ECO:0007669"/>
    <property type="project" value="UniProtKB-KW"/>
</dbReference>
<organism evidence="6 7">
    <name type="scientific">Ferrimonas aestuarii</name>
    <dbReference type="NCBI Taxonomy" id="2569539"/>
    <lineage>
        <taxon>Bacteria</taxon>
        <taxon>Pseudomonadati</taxon>
        <taxon>Pseudomonadota</taxon>
        <taxon>Gammaproteobacteria</taxon>
        <taxon>Alteromonadales</taxon>
        <taxon>Ferrimonadaceae</taxon>
        <taxon>Ferrimonas</taxon>
    </lineage>
</organism>
<evidence type="ECO:0000256" key="1">
    <source>
        <dbReference type="ARBA" id="ARBA00022491"/>
    </source>
</evidence>
<name>A0A4U1BKA9_9GAMM</name>
<keyword evidence="1" id="KW-0678">Repressor</keyword>
<reference evidence="6 7" key="1">
    <citation type="submission" date="2019-04" db="EMBL/GenBank/DDBJ databases">
        <authorList>
            <person name="Hwang J.C."/>
        </authorList>
    </citation>
    <scope>NUCLEOTIDE SEQUENCE [LARGE SCALE GENOMIC DNA]</scope>
    <source>
        <strain evidence="6 7">IMCC35002</strain>
    </source>
</reference>